<feature type="domain" description="Carboxylesterase type B" evidence="4">
    <location>
        <begin position="49"/>
        <end position="563"/>
    </location>
</feature>
<gene>
    <name evidence="5" type="ORF">FOXG_13858</name>
</gene>
<evidence type="ECO:0000259" key="4">
    <source>
        <dbReference type="Pfam" id="PF00135"/>
    </source>
</evidence>
<dbReference type="Gene3D" id="3.40.50.1820">
    <property type="entry name" value="alpha/beta hydrolase"/>
    <property type="match status" value="1"/>
</dbReference>
<dbReference type="AlphaFoldDB" id="A0A0J9WT07"/>
<name>A0A0J9WT07_FUSO4</name>
<dbReference type="InterPro" id="IPR050309">
    <property type="entry name" value="Type-B_Carboxylest/Lipase"/>
</dbReference>
<evidence type="ECO:0000313" key="6">
    <source>
        <dbReference type="Proteomes" id="UP000009097"/>
    </source>
</evidence>
<dbReference type="PROSITE" id="PS00941">
    <property type="entry name" value="CARBOXYLESTERASE_B_2"/>
    <property type="match status" value="1"/>
</dbReference>
<dbReference type="SUPFAM" id="SSF53474">
    <property type="entry name" value="alpha/beta-Hydrolases"/>
    <property type="match status" value="1"/>
</dbReference>
<evidence type="ECO:0000256" key="3">
    <source>
        <dbReference type="RuleBase" id="RU361235"/>
    </source>
</evidence>
<accession>A0A0J9WT07</accession>
<dbReference type="EC" id="3.1.1.-" evidence="3"/>
<dbReference type="PROSITE" id="PS00122">
    <property type="entry name" value="CARBOXYLESTERASE_B_1"/>
    <property type="match status" value="1"/>
</dbReference>
<comment type="similarity">
    <text evidence="1 3">Belongs to the type-B carboxylesterase/lipase family.</text>
</comment>
<proteinExistence type="inferred from homology"/>
<evidence type="ECO:0000313" key="5">
    <source>
        <dbReference type="EMBL" id="KNB15202.1"/>
    </source>
</evidence>
<organism evidence="5 6">
    <name type="scientific">Fusarium oxysporum f. sp. lycopersici (strain 4287 / CBS 123668 / FGSC 9935 / NRRL 34936)</name>
    <name type="common">Fusarium vascular wilt of tomato</name>
    <dbReference type="NCBI Taxonomy" id="426428"/>
    <lineage>
        <taxon>Eukaryota</taxon>
        <taxon>Fungi</taxon>
        <taxon>Dikarya</taxon>
        <taxon>Ascomycota</taxon>
        <taxon>Pezizomycotina</taxon>
        <taxon>Sordariomycetes</taxon>
        <taxon>Hypocreomycetidae</taxon>
        <taxon>Hypocreales</taxon>
        <taxon>Nectriaceae</taxon>
        <taxon>Fusarium</taxon>
        <taxon>Fusarium oxysporum species complex</taxon>
    </lineage>
</organism>
<sequence length="605" mass="66273">MNDRNTYHLSLYSVAMMPFVGNMSLIDAGRALLSLPQALLYPPPQTTSAPLVTVRNGTYSGVYNSQYDQDYFLGVPFAQPPVRFSIAQGLNTTWDGIRTAHEYPVHCYGYGWDQDGFEQSEDCLYLNIVRPAGLHNHGLPVAAWIHGGGLWMGGAADPRYNLSFIVEQSVALGKPVIGVSLNYRLSAFGFLMGKEAIKEGVANLGFRDQRLALSWINENIAVFGGDPNKVTIFGESSGAESVAAQVFAFNGRDDGLFRGAIGESGFGAPLGRYPGGFNATERPQGTYDSFVRAVPSCKKLAGSDSTLDCLRRVPSEEIDLALRSSGGQSWAPVLDGDFFADYTTNQLASGRFLKIPILIGANTDEGTSFGFRRVDDDDDLRAGIKVMMIPYGVEKTTGKIRDGLVDELLERYPNNQSIGIPSLETWPHVIQPGDGYAEEFGLQYRRDNAIFGDYVMQYQRRRANKAWAKHGVPSYVYRFNIRPNGQPPEAGVGHFQEVAFVFLNTNGDGYEPNPFGGNGTYPADAKAMSKTISTAWINFINDLDPNGDSGPELFNGNKWPTYELSDGPNGKGVVFNINGTHIEVDDWRAGGMEWMAEHALTVFGN</sequence>
<dbReference type="Proteomes" id="UP000009097">
    <property type="component" value="Unassembled WGS sequence"/>
</dbReference>
<dbReference type="InterPro" id="IPR002018">
    <property type="entry name" value="CarbesteraseB"/>
</dbReference>
<dbReference type="InterPro" id="IPR029058">
    <property type="entry name" value="AB_hydrolase_fold"/>
</dbReference>
<dbReference type="VEuPathDB" id="FungiDB:FOXG_13858"/>
<protein>
    <recommendedName>
        <fullName evidence="3">Carboxylic ester hydrolase</fullName>
        <ecNumber evidence="3">3.1.1.-</ecNumber>
    </recommendedName>
</protein>
<dbReference type="Pfam" id="PF00135">
    <property type="entry name" value="COesterase"/>
    <property type="match status" value="1"/>
</dbReference>
<reference evidence="5" key="1">
    <citation type="submission" date="2007-04" db="EMBL/GenBank/DDBJ databases">
        <authorList>
            <consortium name="The Broad Institute Genome Sequencing Platform"/>
            <person name="Birren B."/>
            <person name="Lander E."/>
            <person name="Galagan J."/>
            <person name="Nusbaum C."/>
            <person name="Devon K."/>
            <person name="Ma L.-J."/>
            <person name="Jaffe D."/>
            <person name="Butler J."/>
            <person name="Alvarez P."/>
            <person name="Gnerre S."/>
            <person name="Grabherr M."/>
            <person name="Kleber M."/>
            <person name="Mauceli E."/>
            <person name="Brockman W."/>
            <person name="MacCallum I.A."/>
            <person name="Young S."/>
            <person name="LaButti K."/>
            <person name="DeCaprio D."/>
            <person name="Crawford M."/>
            <person name="Koehrsen M."/>
            <person name="Engels R."/>
            <person name="Montgomery P."/>
            <person name="Pearson M."/>
            <person name="Howarth C."/>
            <person name="Larson L."/>
            <person name="White J."/>
            <person name="O'Leary S."/>
            <person name="Kodira C."/>
            <person name="Zeng Q."/>
            <person name="Yandava C."/>
            <person name="Alvarado L."/>
            <person name="Kistler C."/>
            <person name="Shim W.-B."/>
            <person name="Kang S."/>
            <person name="Woloshuk C."/>
        </authorList>
    </citation>
    <scope>NUCLEOTIDE SEQUENCE</scope>
    <source>
        <strain evidence="5">4287</strain>
    </source>
</reference>
<dbReference type="InterPro" id="IPR019826">
    <property type="entry name" value="Carboxylesterase_B_AS"/>
</dbReference>
<dbReference type="PANTHER" id="PTHR11559">
    <property type="entry name" value="CARBOXYLESTERASE"/>
    <property type="match status" value="1"/>
</dbReference>
<keyword evidence="2 3" id="KW-0378">Hydrolase</keyword>
<dbReference type="ESTHER" id="fusof-f9fpy4">
    <property type="family name" value="Fungal_carboxylesterase_lipase"/>
</dbReference>
<dbReference type="OrthoDB" id="408631at2759"/>
<dbReference type="InterPro" id="IPR019819">
    <property type="entry name" value="Carboxylesterase_B_CS"/>
</dbReference>
<evidence type="ECO:0000256" key="2">
    <source>
        <dbReference type="ARBA" id="ARBA00022801"/>
    </source>
</evidence>
<dbReference type="GO" id="GO:0016787">
    <property type="term" value="F:hydrolase activity"/>
    <property type="evidence" value="ECO:0007669"/>
    <property type="project" value="UniProtKB-KW"/>
</dbReference>
<dbReference type="KEGG" id="fox:FOXG_13858"/>
<dbReference type="GeneID" id="28955088"/>
<reference evidence="5" key="2">
    <citation type="journal article" date="2010" name="Nature">
        <title>Comparative genomics reveals mobile pathogenicity chromosomes in Fusarium.</title>
        <authorList>
            <person name="Ma L.J."/>
            <person name="van der Does H.C."/>
            <person name="Borkovich K.A."/>
            <person name="Coleman J.J."/>
            <person name="Daboussi M.J."/>
            <person name="Di Pietro A."/>
            <person name="Dufresne M."/>
            <person name="Freitag M."/>
            <person name="Grabherr M."/>
            <person name="Henrissat B."/>
            <person name="Houterman P.M."/>
            <person name="Kang S."/>
            <person name="Shim W.B."/>
            <person name="Woloshuk C."/>
            <person name="Xie X."/>
            <person name="Xu J.R."/>
            <person name="Antoniw J."/>
            <person name="Baker S.E."/>
            <person name="Bluhm B.H."/>
            <person name="Breakspear A."/>
            <person name="Brown D.W."/>
            <person name="Butchko R.A."/>
            <person name="Chapman S."/>
            <person name="Coulson R."/>
            <person name="Coutinho P.M."/>
            <person name="Danchin E.G."/>
            <person name="Diener A."/>
            <person name="Gale L.R."/>
            <person name="Gardiner D.M."/>
            <person name="Goff S."/>
            <person name="Hammond-Kosack K.E."/>
            <person name="Hilburn K."/>
            <person name="Hua-Van A."/>
            <person name="Jonkers W."/>
            <person name="Kazan K."/>
            <person name="Kodira C.D."/>
            <person name="Koehrsen M."/>
            <person name="Kumar L."/>
            <person name="Lee Y.H."/>
            <person name="Li L."/>
            <person name="Manners J.M."/>
            <person name="Miranda-Saavedra D."/>
            <person name="Mukherjee M."/>
            <person name="Park G."/>
            <person name="Park J."/>
            <person name="Park S.Y."/>
            <person name="Proctor R.H."/>
            <person name="Regev A."/>
            <person name="Ruiz-Roldan M.C."/>
            <person name="Sain D."/>
            <person name="Sakthikumar S."/>
            <person name="Sykes S."/>
            <person name="Schwartz D.C."/>
            <person name="Turgeon B.G."/>
            <person name="Wapinski I."/>
            <person name="Yoder O."/>
            <person name="Young S."/>
            <person name="Zeng Q."/>
            <person name="Zhou S."/>
            <person name="Galagan J."/>
            <person name="Cuomo C.A."/>
            <person name="Kistler H.C."/>
            <person name="Rep M."/>
        </authorList>
    </citation>
    <scope>NUCLEOTIDE SEQUENCE [LARGE SCALE GENOMIC DNA]</scope>
    <source>
        <strain evidence="5">4287</strain>
    </source>
</reference>
<evidence type="ECO:0000256" key="1">
    <source>
        <dbReference type="ARBA" id="ARBA00005964"/>
    </source>
</evidence>
<dbReference type="RefSeq" id="XP_018253247.1">
    <property type="nucleotide sequence ID" value="XM_018393883.1"/>
</dbReference>
<dbReference type="EMBL" id="DS231715">
    <property type="protein sequence ID" value="KNB15202.1"/>
    <property type="molecule type" value="Genomic_DNA"/>
</dbReference>